<dbReference type="VEuPathDB" id="FungiDB:MAPG_04989"/>
<proteinExistence type="predicted"/>
<dbReference type="EMBL" id="ADBL01001170">
    <property type="status" value="NOT_ANNOTATED_CDS"/>
    <property type="molecule type" value="Genomic_DNA"/>
</dbReference>
<accession>A0A0C4DY78</accession>
<evidence type="ECO:0000313" key="3">
    <source>
        <dbReference type="EMBL" id="KLU85970.1"/>
    </source>
</evidence>
<feature type="transmembrane region" description="Helical" evidence="2">
    <location>
        <begin position="38"/>
        <end position="57"/>
    </location>
</feature>
<keyword evidence="2" id="KW-0472">Membrane</keyword>
<feature type="region of interest" description="Disordered" evidence="1">
    <location>
        <begin position="1"/>
        <end position="27"/>
    </location>
</feature>
<protein>
    <submittedName>
        <fullName evidence="3 4">Uncharacterized protein</fullName>
    </submittedName>
</protein>
<dbReference type="AlphaFoldDB" id="A0A0C4DY78"/>
<dbReference type="EnsemblFungi" id="MAPG_04989T0">
    <property type="protein sequence ID" value="MAPG_04989T0"/>
    <property type="gene ID" value="MAPG_04989"/>
</dbReference>
<evidence type="ECO:0000313" key="5">
    <source>
        <dbReference type="Proteomes" id="UP000011715"/>
    </source>
</evidence>
<feature type="compositionally biased region" description="Polar residues" evidence="1">
    <location>
        <begin position="15"/>
        <end position="27"/>
    </location>
</feature>
<gene>
    <name evidence="3" type="ORF">MAPG_04989</name>
</gene>
<keyword evidence="5" id="KW-1185">Reference proteome</keyword>
<reference evidence="3" key="1">
    <citation type="submission" date="2010-05" db="EMBL/GenBank/DDBJ databases">
        <title>The Genome Sequence of Magnaporthe poae strain ATCC 64411.</title>
        <authorList>
            <consortium name="The Broad Institute Genome Sequencing Platform"/>
            <consortium name="Broad Institute Genome Sequencing Center for Infectious Disease"/>
            <person name="Ma L.-J."/>
            <person name="Dead R."/>
            <person name="Young S."/>
            <person name="Zeng Q."/>
            <person name="Koehrsen M."/>
            <person name="Alvarado L."/>
            <person name="Berlin A."/>
            <person name="Chapman S.B."/>
            <person name="Chen Z."/>
            <person name="Freedman E."/>
            <person name="Gellesch M."/>
            <person name="Goldberg J."/>
            <person name="Griggs A."/>
            <person name="Gujja S."/>
            <person name="Heilman E.R."/>
            <person name="Heiman D."/>
            <person name="Hepburn T."/>
            <person name="Howarth C."/>
            <person name="Jen D."/>
            <person name="Larson L."/>
            <person name="Mehta T."/>
            <person name="Neiman D."/>
            <person name="Pearson M."/>
            <person name="Roberts A."/>
            <person name="Saif S."/>
            <person name="Shea T."/>
            <person name="Shenoy N."/>
            <person name="Sisk P."/>
            <person name="Stolte C."/>
            <person name="Sykes S."/>
            <person name="Walk T."/>
            <person name="White J."/>
            <person name="Yandava C."/>
            <person name="Haas B."/>
            <person name="Nusbaum C."/>
            <person name="Birren B."/>
        </authorList>
    </citation>
    <scope>NUCLEOTIDE SEQUENCE</scope>
    <source>
        <strain evidence="3">ATCC 64411</strain>
    </source>
</reference>
<dbReference type="EMBL" id="GL876969">
    <property type="protein sequence ID" value="KLU85970.1"/>
    <property type="molecule type" value="Genomic_DNA"/>
</dbReference>
<dbReference type="Proteomes" id="UP000011715">
    <property type="component" value="Unassembled WGS sequence"/>
</dbReference>
<sequence>MAAMLAEPRREGGTALTTSRPQSTSDPQRIMVERTSNIAAGTGCAATLVLVLCIPFCDFISSSRLTGRLWRVLSFVLVLLLYGFKDGPCVAGSTAHDHWASLDIFSSIPQIIPGRKPAKVHAPNPKRHALGACGFSLYRALPARRSPQRFPWPCELDTPLGYERGTPCSQKGSQPARPAECLAASMSKADGQLGGLDGRGMNSQAPLSAPSHPSSIYLNLNGLGHPGSSILALQSLL</sequence>
<organism evidence="4 5">
    <name type="scientific">Magnaporthiopsis poae (strain ATCC 64411 / 73-15)</name>
    <name type="common">Kentucky bluegrass fungus</name>
    <name type="synonym">Magnaporthe poae</name>
    <dbReference type="NCBI Taxonomy" id="644358"/>
    <lineage>
        <taxon>Eukaryota</taxon>
        <taxon>Fungi</taxon>
        <taxon>Dikarya</taxon>
        <taxon>Ascomycota</taxon>
        <taxon>Pezizomycotina</taxon>
        <taxon>Sordariomycetes</taxon>
        <taxon>Sordariomycetidae</taxon>
        <taxon>Magnaporthales</taxon>
        <taxon>Magnaporthaceae</taxon>
        <taxon>Magnaporthiopsis</taxon>
    </lineage>
</organism>
<reference evidence="5" key="2">
    <citation type="submission" date="2010-05" db="EMBL/GenBank/DDBJ databases">
        <title>The genome sequence of Magnaporthe poae strain ATCC 64411.</title>
        <authorList>
            <person name="Ma L.-J."/>
            <person name="Dead R."/>
            <person name="Young S."/>
            <person name="Zeng Q."/>
            <person name="Koehrsen M."/>
            <person name="Alvarado L."/>
            <person name="Berlin A."/>
            <person name="Chapman S.B."/>
            <person name="Chen Z."/>
            <person name="Freedman E."/>
            <person name="Gellesch M."/>
            <person name="Goldberg J."/>
            <person name="Griggs A."/>
            <person name="Gujja S."/>
            <person name="Heilman E.R."/>
            <person name="Heiman D."/>
            <person name="Hepburn T."/>
            <person name="Howarth C."/>
            <person name="Jen D."/>
            <person name="Larson L."/>
            <person name="Mehta T."/>
            <person name="Neiman D."/>
            <person name="Pearson M."/>
            <person name="Roberts A."/>
            <person name="Saif S."/>
            <person name="Shea T."/>
            <person name="Shenoy N."/>
            <person name="Sisk P."/>
            <person name="Stolte C."/>
            <person name="Sykes S."/>
            <person name="Walk T."/>
            <person name="White J."/>
            <person name="Yandava C."/>
            <person name="Haas B."/>
            <person name="Nusbaum C."/>
            <person name="Birren B."/>
        </authorList>
    </citation>
    <scope>NUCLEOTIDE SEQUENCE [LARGE SCALE GENOMIC DNA]</scope>
    <source>
        <strain evidence="5">ATCC 64411 / 73-15</strain>
    </source>
</reference>
<name>A0A0C4DY78_MAGP6</name>
<evidence type="ECO:0000256" key="2">
    <source>
        <dbReference type="SAM" id="Phobius"/>
    </source>
</evidence>
<evidence type="ECO:0000256" key="1">
    <source>
        <dbReference type="SAM" id="MobiDB-lite"/>
    </source>
</evidence>
<reference evidence="4" key="5">
    <citation type="submission" date="2015-06" db="UniProtKB">
        <authorList>
            <consortium name="EnsemblFungi"/>
        </authorList>
    </citation>
    <scope>IDENTIFICATION</scope>
    <source>
        <strain evidence="4">ATCC 64411</strain>
    </source>
</reference>
<reference evidence="4" key="4">
    <citation type="journal article" date="2015" name="G3 (Bethesda)">
        <title>Genome sequences of three phytopathogenic species of the Magnaporthaceae family of fungi.</title>
        <authorList>
            <person name="Okagaki L.H."/>
            <person name="Nunes C.C."/>
            <person name="Sailsbery J."/>
            <person name="Clay B."/>
            <person name="Brown D."/>
            <person name="John T."/>
            <person name="Oh Y."/>
            <person name="Young N."/>
            <person name="Fitzgerald M."/>
            <person name="Haas B.J."/>
            <person name="Zeng Q."/>
            <person name="Young S."/>
            <person name="Adiconis X."/>
            <person name="Fan L."/>
            <person name="Levin J.Z."/>
            <person name="Mitchell T.K."/>
            <person name="Okubara P.A."/>
            <person name="Farman M.L."/>
            <person name="Kohn L.M."/>
            <person name="Birren B."/>
            <person name="Ma L.-J."/>
            <person name="Dean R.A."/>
        </authorList>
    </citation>
    <scope>NUCLEOTIDE SEQUENCE</scope>
    <source>
        <strain evidence="4">ATCC 64411 / 73-15</strain>
    </source>
</reference>
<reference evidence="3" key="3">
    <citation type="submission" date="2011-03" db="EMBL/GenBank/DDBJ databases">
        <title>Annotation of Magnaporthe poae ATCC 64411.</title>
        <authorList>
            <person name="Ma L.-J."/>
            <person name="Dead R."/>
            <person name="Young S.K."/>
            <person name="Zeng Q."/>
            <person name="Gargeya S."/>
            <person name="Fitzgerald M."/>
            <person name="Haas B."/>
            <person name="Abouelleil A."/>
            <person name="Alvarado L."/>
            <person name="Arachchi H.M."/>
            <person name="Berlin A."/>
            <person name="Brown A."/>
            <person name="Chapman S.B."/>
            <person name="Chen Z."/>
            <person name="Dunbar C."/>
            <person name="Freedman E."/>
            <person name="Gearin G."/>
            <person name="Gellesch M."/>
            <person name="Goldberg J."/>
            <person name="Griggs A."/>
            <person name="Gujja S."/>
            <person name="Heiman D."/>
            <person name="Howarth C."/>
            <person name="Larson L."/>
            <person name="Lui A."/>
            <person name="MacDonald P.J.P."/>
            <person name="Mehta T."/>
            <person name="Montmayeur A."/>
            <person name="Murphy C."/>
            <person name="Neiman D."/>
            <person name="Pearson M."/>
            <person name="Priest M."/>
            <person name="Roberts A."/>
            <person name="Saif S."/>
            <person name="Shea T."/>
            <person name="Shenoy N."/>
            <person name="Sisk P."/>
            <person name="Stolte C."/>
            <person name="Sykes S."/>
            <person name="Yandava C."/>
            <person name="Wortman J."/>
            <person name="Nusbaum C."/>
            <person name="Birren B."/>
        </authorList>
    </citation>
    <scope>NUCLEOTIDE SEQUENCE</scope>
    <source>
        <strain evidence="3">ATCC 64411</strain>
    </source>
</reference>
<keyword evidence="2" id="KW-1133">Transmembrane helix</keyword>
<keyword evidence="2" id="KW-0812">Transmembrane</keyword>
<evidence type="ECO:0000313" key="4">
    <source>
        <dbReference type="EnsemblFungi" id="MAPG_04989T0"/>
    </source>
</evidence>